<dbReference type="AlphaFoldDB" id="B8MJY5"/>
<dbReference type="HOGENOM" id="CLU_007383_6_8_1"/>
<dbReference type="GeneID" id="8104753"/>
<dbReference type="eggNOG" id="KOG1430">
    <property type="taxonomic scope" value="Eukaryota"/>
</dbReference>
<dbReference type="Gene3D" id="3.40.50.720">
    <property type="entry name" value="NAD(P)-binding Rossmann-like Domain"/>
    <property type="match status" value="1"/>
</dbReference>
<dbReference type="VEuPathDB" id="FungiDB:TSTA_042760"/>
<dbReference type="SUPFAM" id="SSF51735">
    <property type="entry name" value="NAD(P)-binding Rossmann-fold domains"/>
    <property type="match status" value="1"/>
</dbReference>
<dbReference type="PANTHER" id="PTHR43245:SF51">
    <property type="entry name" value="SHORT CHAIN DEHYDROGENASE_REDUCTASE FAMILY 42E, MEMBER 2"/>
    <property type="match status" value="1"/>
</dbReference>
<evidence type="ECO:0000313" key="5">
    <source>
        <dbReference type="Proteomes" id="UP000001745"/>
    </source>
</evidence>
<comment type="similarity">
    <text evidence="1">Belongs to the 3-beta-HSD family.</text>
</comment>
<gene>
    <name evidence="4" type="ORF">TSTA_042760</name>
</gene>
<dbReference type="EMBL" id="EQ962657">
    <property type="protein sequence ID" value="EED14802.1"/>
    <property type="molecule type" value="Genomic_DNA"/>
</dbReference>
<dbReference type="PANTHER" id="PTHR43245">
    <property type="entry name" value="BIFUNCTIONAL POLYMYXIN RESISTANCE PROTEIN ARNA"/>
    <property type="match status" value="1"/>
</dbReference>
<dbReference type="OrthoDB" id="10058185at2759"/>
<dbReference type="InterPro" id="IPR036291">
    <property type="entry name" value="NAD(P)-bd_dom_sf"/>
</dbReference>
<evidence type="ECO:0000256" key="2">
    <source>
        <dbReference type="ARBA" id="ARBA00023002"/>
    </source>
</evidence>
<feature type="domain" description="3-beta hydroxysteroid dehydrogenase/isomerase" evidence="3">
    <location>
        <begin position="21"/>
        <end position="297"/>
    </location>
</feature>
<dbReference type="OMA" id="IACVLEW"/>
<dbReference type="STRING" id="441959.B8MJY5"/>
<dbReference type="Proteomes" id="UP000001745">
    <property type="component" value="Unassembled WGS sequence"/>
</dbReference>
<evidence type="ECO:0000313" key="4">
    <source>
        <dbReference type="EMBL" id="EED14802.1"/>
    </source>
</evidence>
<keyword evidence="5" id="KW-1185">Reference proteome</keyword>
<dbReference type="Pfam" id="PF01073">
    <property type="entry name" value="3Beta_HSD"/>
    <property type="match status" value="1"/>
</dbReference>
<evidence type="ECO:0000259" key="3">
    <source>
        <dbReference type="Pfam" id="PF01073"/>
    </source>
</evidence>
<dbReference type="InterPro" id="IPR050177">
    <property type="entry name" value="Lipid_A_modif_metabolic_enz"/>
</dbReference>
<dbReference type="PhylomeDB" id="B8MJY5"/>
<dbReference type="GO" id="GO:0006694">
    <property type="term" value="P:steroid biosynthetic process"/>
    <property type="evidence" value="ECO:0007669"/>
    <property type="project" value="InterPro"/>
</dbReference>
<protein>
    <submittedName>
        <fullName evidence="4">Hydroxysteroid dehydrogenase, putative</fullName>
    </submittedName>
</protein>
<dbReference type="InParanoid" id="B8MJY5"/>
<evidence type="ECO:0000256" key="1">
    <source>
        <dbReference type="ARBA" id="ARBA00009219"/>
    </source>
</evidence>
<sequence>MSQQPAQPNSPKKEDGLKIILTGGAGCIGFAILKSLLTHHPTAIIHILDITSPSFADYPFNLFEQVYKNGQLHFHNADITSPPALGRIFKSVRPTVVIHSASIIPSAAKKKRLSDEELWKVNVDGTRNVIDIAEKTEEVEVLVYTSSCDAVKPDSWMDLVNASEIQTEHLREGEKWDSEYARTKAKAESLILSPTLRIRTCAIRTHGVVGTLDANLFPLIATSPRRISLGSGKNLYDFSSADNVGLAHVLAMNNLLDSPDHKKESANRRAFFVTDGSPKPFRELQEMIWRIVDDEPDKSYGRYTVIPVWLFTAILKIVSLFSKTTAISPSEVGDAVAMRYFDIGEARRVLGYEPEGNKRLKESFREAWEWWRRVQS</sequence>
<reference evidence="5" key="1">
    <citation type="journal article" date="2015" name="Genome Announc.">
        <title>Genome sequence of the AIDS-associated pathogen Penicillium marneffei (ATCC18224) and its near taxonomic relative Talaromyces stipitatus (ATCC10500).</title>
        <authorList>
            <person name="Nierman W.C."/>
            <person name="Fedorova-Abrams N.D."/>
            <person name="Andrianopoulos A."/>
        </authorList>
    </citation>
    <scope>NUCLEOTIDE SEQUENCE [LARGE SCALE GENOMIC DNA]</scope>
    <source>
        <strain evidence="5">ATCC 10500 / CBS 375.48 / QM 6759 / NRRL 1006</strain>
    </source>
</reference>
<keyword evidence="2" id="KW-0560">Oxidoreductase</keyword>
<proteinExistence type="inferred from homology"/>
<dbReference type="GO" id="GO:0016616">
    <property type="term" value="F:oxidoreductase activity, acting on the CH-OH group of donors, NAD or NADP as acceptor"/>
    <property type="evidence" value="ECO:0007669"/>
    <property type="project" value="InterPro"/>
</dbReference>
<accession>B8MJY5</accession>
<dbReference type="InterPro" id="IPR002225">
    <property type="entry name" value="3Beta_OHSteriod_DH/Estase"/>
</dbReference>
<organism evidence="4 5">
    <name type="scientific">Talaromyces stipitatus (strain ATCC 10500 / CBS 375.48 / QM 6759 / NRRL 1006)</name>
    <name type="common">Penicillium stipitatum</name>
    <dbReference type="NCBI Taxonomy" id="441959"/>
    <lineage>
        <taxon>Eukaryota</taxon>
        <taxon>Fungi</taxon>
        <taxon>Dikarya</taxon>
        <taxon>Ascomycota</taxon>
        <taxon>Pezizomycotina</taxon>
        <taxon>Eurotiomycetes</taxon>
        <taxon>Eurotiomycetidae</taxon>
        <taxon>Eurotiales</taxon>
        <taxon>Trichocomaceae</taxon>
        <taxon>Talaromyces</taxon>
        <taxon>Talaromyces sect. Talaromyces</taxon>
    </lineage>
</organism>
<dbReference type="RefSeq" id="XP_002484755.1">
    <property type="nucleotide sequence ID" value="XM_002484710.1"/>
</dbReference>
<name>B8MJY5_TALSN</name>